<dbReference type="InterPro" id="IPR001789">
    <property type="entry name" value="Sig_transdc_resp-reg_receiver"/>
</dbReference>
<reference evidence="4 5" key="1">
    <citation type="submission" date="2017-04" db="EMBL/GenBank/DDBJ databases">
        <authorList>
            <person name="Afonso C.L."/>
            <person name="Miller P.J."/>
            <person name="Scott M.A."/>
            <person name="Spackman E."/>
            <person name="Goraichik I."/>
            <person name="Dimitrov K.M."/>
            <person name="Suarez D.L."/>
            <person name="Swayne D.E."/>
        </authorList>
    </citation>
    <scope>NUCLEOTIDE SEQUENCE [LARGE SCALE GENOMIC DNA]</scope>
    <source>
        <strain evidence="4 5">DSM 13146</strain>
    </source>
</reference>
<evidence type="ECO:0000256" key="1">
    <source>
        <dbReference type="ARBA" id="ARBA00022553"/>
    </source>
</evidence>
<dbReference type="EMBL" id="FWXF01000022">
    <property type="protein sequence ID" value="SMC27573.1"/>
    <property type="molecule type" value="Genomic_DNA"/>
</dbReference>
<dbReference type="Pfam" id="PF00072">
    <property type="entry name" value="Response_reg"/>
    <property type="match status" value="1"/>
</dbReference>
<dbReference type="PANTHER" id="PTHR44591">
    <property type="entry name" value="STRESS RESPONSE REGULATOR PROTEIN 1"/>
    <property type="match status" value="1"/>
</dbReference>
<keyword evidence="5" id="KW-1185">Reference proteome</keyword>
<name>A0A1W1XUE0_9BACT</name>
<dbReference type="AlphaFoldDB" id="A0A1W1XUE0"/>
<protein>
    <submittedName>
        <fullName evidence="4">CheY chemotaxis protein or a CheY-like REC (Receiver) domain</fullName>
    </submittedName>
</protein>
<proteinExistence type="predicted"/>
<sequence>MILIVMTNAANRRVLRQVLEKEGLNVVEAGGIEALAEVIRNNGSLQAALIDITGLEARIWDQCGELHKRQVPFLMLSSRQSRALEAASVAHGARGVLVKPLTIQHLVQLLRSLLENP</sequence>
<dbReference type="RefSeq" id="WP_084058887.1">
    <property type="nucleotide sequence ID" value="NZ_FWXF01000022.1"/>
</dbReference>
<evidence type="ECO:0000313" key="5">
    <source>
        <dbReference type="Proteomes" id="UP000192783"/>
    </source>
</evidence>
<dbReference type="SMART" id="SM00448">
    <property type="entry name" value="REC"/>
    <property type="match status" value="1"/>
</dbReference>
<organism evidence="4 5">
    <name type="scientific">Desulfacinum hydrothermale DSM 13146</name>
    <dbReference type="NCBI Taxonomy" id="1121390"/>
    <lineage>
        <taxon>Bacteria</taxon>
        <taxon>Pseudomonadati</taxon>
        <taxon>Thermodesulfobacteriota</taxon>
        <taxon>Syntrophobacteria</taxon>
        <taxon>Syntrophobacterales</taxon>
        <taxon>Syntrophobacteraceae</taxon>
        <taxon>Desulfacinum</taxon>
    </lineage>
</organism>
<dbReference type="STRING" id="1121390.SAMN02746041_02988"/>
<dbReference type="PROSITE" id="PS50110">
    <property type="entry name" value="RESPONSE_REGULATORY"/>
    <property type="match status" value="1"/>
</dbReference>
<feature type="modified residue" description="4-aspartylphosphate" evidence="2">
    <location>
        <position position="51"/>
    </location>
</feature>
<dbReference type="SUPFAM" id="SSF52172">
    <property type="entry name" value="CheY-like"/>
    <property type="match status" value="1"/>
</dbReference>
<evidence type="ECO:0000259" key="3">
    <source>
        <dbReference type="PROSITE" id="PS50110"/>
    </source>
</evidence>
<dbReference type="PANTHER" id="PTHR44591:SF3">
    <property type="entry name" value="RESPONSE REGULATORY DOMAIN-CONTAINING PROTEIN"/>
    <property type="match status" value="1"/>
</dbReference>
<dbReference type="GO" id="GO:0000160">
    <property type="term" value="P:phosphorelay signal transduction system"/>
    <property type="evidence" value="ECO:0007669"/>
    <property type="project" value="InterPro"/>
</dbReference>
<evidence type="ECO:0000313" key="4">
    <source>
        <dbReference type="EMBL" id="SMC27573.1"/>
    </source>
</evidence>
<gene>
    <name evidence="4" type="ORF">SAMN02746041_02988</name>
</gene>
<dbReference type="Gene3D" id="3.40.50.2300">
    <property type="match status" value="1"/>
</dbReference>
<accession>A0A1W1XUE0</accession>
<dbReference type="InterPro" id="IPR011006">
    <property type="entry name" value="CheY-like_superfamily"/>
</dbReference>
<keyword evidence="1 2" id="KW-0597">Phosphoprotein</keyword>
<dbReference type="Proteomes" id="UP000192783">
    <property type="component" value="Unassembled WGS sequence"/>
</dbReference>
<dbReference type="OrthoDB" id="6088308at2"/>
<evidence type="ECO:0000256" key="2">
    <source>
        <dbReference type="PROSITE-ProRule" id="PRU00169"/>
    </source>
</evidence>
<feature type="domain" description="Response regulatory" evidence="3">
    <location>
        <begin position="1"/>
        <end position="114"/>
    </location>
</feature>
<dbReference type="InterPro" id="IPR050595">
    <property type="entry name" value="Bact_response_regulator"/>
</dbReference>